<accession>X1DN40</accession>
<sequence>LMLSPYEKRLIILKLRAMKYKDVSISKLVNVPQDKLQTFVGQRLVSSTTGDVIIDTVVKSAFKFKAGGQYSPEEIEQMENTSAQATSRGQIYIVTQLVDMFNNNLVDLDDAGIYEKLLILKEHLNNIK</sequence>
<reference evidence="1" key="1">
    <citation type="journal article" date="2014" name="Front. Microbiol.">
        <title>High frequency of phylogenetically diverse reductive dehalogenase-homologous genes in deep subseafloor sedimentary metagenomes.</title>
        <authorList>
            <person name="Kawai M."/>
            <person name="Futagami T."/>
            <person name="Toyoda A."/>
            <person name="Takaki Y."/>
            <person name="Nishi S."/>
            <person name="Hori S."/>
            <person name="Arai W."/>
            <person name="Tsubouchi T."/>
            <person name="Morono Y."/>
            <person name="Uchiyama I."/>
            <person name="Ito T."/>
            <person name="Fujiyama A."/>
            <person name="Inagaki F."/>
            <person name="Takami H."/>
        </authorList>
    </citation>
    <scope>NUCLEOTIDE SEQUENCE</scope>
    <source>
        <strain evidence="1">Expedition CK06-06</strain>
    </source>
</reference>
<proteinExistence type="predicted"/>
<protein>
    <submittedName>
        <fullName evidence="1">Uncharacterized protein</fullName>
    </submittedName>
</protein>
<dbReference type="AlphaFoldDB" id="X1DN40"/>
<organism evidence="1">
    <name type="scientific">marine sediment metagenome</name>
    <dbReference type="NCBI Taxonomy" id="412755"/>
    <lineage>
        <taxon>unclassified sequences</taxon>
        <taxon>metagenomes</taxon>
        <taxon>ecological metagenomes</taxon>
    </lineage>
</organism>
<dbReference type="EMBL" id="BART01023876">
    <property type="protein sequence ID" value="GAG97846.1"/>
    <property type="molecule type" value="Genomic_DNA"/>
</dbReference>
<evidence type="ECO:0000313" key="1">
    <source>
        <dbReference type="EMBL" id="GAG97846.1"/>
    </source>
</evidence>
<comment type="caution">
    <text evidence="1">The sequence shown here is derived from an EMBL/GenBank/DDBJ whole genome shotgun (WGS) entry which is preliminary data.</text>
</comment>
<feature type="non-terminal residue" evidence="1">
    <location>
        <position position="1"/>
    </location>
</feature>
<gene>
    <name evidence="1" type="ORF">S01H4_43308</name>
</gene>
<name>X1DN40_9ZZZZ</name>